<dbReference type="AlphaFoldDB" id="A0A9N8F069"/>
<dbReference type="Proteomes" id="UP001153069">
    <property type="component" value="Unassembled WGS sequence"/>
</dbReference>
<evidence type="ECO:0000256" key="1">
    <source>
        <dbReference type="SAM" id="SignalP"/>
    </source>
</evidence>
<gene>
    <name evidence="2" type="ORF">SEMRO_2811_G337640.1</name>
</gene>
<evidence type="ECO:0000313" key="2">
    <source>
        <dbReference type="EMBL" id="CAB9530267.1"/>
    </source>
</evidence>
<organism evidence="2 3">
    <name type="scientific">Seminavis robusta</name>
    <dbReference type="NCBI Taxonomy" id="568900"/>
    <lineage>
        <taxon>Eukaryota</taxon>
        <taxon>Sar</taxon>
        <taxon>Stramenopiles</taxon>
        <taxon>Ochrophyta</taxon>
        <taxon>Bacillariophyta</taxon>
        <taxon>Bacillariophyceae</taxon>
        <taxon>Bacillariophycidae</taxon>
        <taxon>Naviculales</taxon>
        <taxon>Naviculaceae</taxon>
        <taxon>Seminavis</taxon>
    </lineage>
</organism>
<protein>
    <submittedName>
        <fullName evidence="2">Uncharacterized protein</fullName>
    </submittedName>
</protein>
<reference evidence="2" key="1">
    <citation type="submission" date="2020-06" db="EMBL/GenBank/DDBJ databases">
        <authorList>
            <consortium name="Plant Systems Biology data submission"/>
        </authorList>
    </citation>
    <scope>NUCLEOTIDE SEQUENCE</scope>
    <source>
        <strain evidence="2">D6</strain>
    </source>
</reference>
<name>A0A9N8F069_9STRA</name>
<sequence>MKKKMMPSAVAWSSILLIAALAPAVKSFECSSNRPGWADHRTLYVPDSMLGDDDDRDNAWMAALCCVYTHVEVTTSSSIVQFEIYDGSDYDLGQSFSSFPEVAAEAMDEICGMSMGSADCRNQASCVEQGLTSTLAPTVAPTVAPEDMEEVPTMENVTKMFQDAINCNTDRPNSWASHRTLHVPENMLLPNTDGSFSLARSSSYNESNTVGDDYFITSIAWMDALCCVYTHVVIVPTIMDIVPAAQLERYDGYVYNLPGEDWMEVARNAMTDICDMSMGSQDCRGQQQCVNEAFVNTTFDFNDPAGGGERRTELSNVGEVTSSSLSSFLGHATSTSSLVVGLLLLRLWL</sequence>
<dbReference type="EMBL" id="CAICTM010002809">
    <property type="protein sequence ID" value="CAB9530267.1"/>
    <property type="molecule type" value="Genomic_DNA"/>
</dbReference>
<feature type="signal peptide" evidence="1">
    <location>
        <begin position="1"/>
        <end position="27"/>
    </location>
</feature>
<keyword evidence="3" id="KW-1185">Reference proteome</keyword>
<comment type="caution">
    <text evidence="2">The sequence shown here is derived from an EMBL/GenBank/DDBJ whole genome shotgun (WGS) entry which is preliminary data.</text>
</comment>
<feature type="chain" id="PRO_5040131329" evidence="1">
    <location>
        <begin position="28"/>
        <end position="349"/>
    </location>
</feature>
<keyword evidence="1" id="KW-0732">Signal</keyword>
<proteinExistence type="predicted"/>
<dbReference type="OrthoDB" id="10647961at2759"/>
<accession>A0A9N8F069</accession>
<evidence type="ECO:0000313" key="3">
    <source>
        <dbReference type="Proteomes" id="UP001153069"/>
    </source>
</evidence>